<gene>
    <name evidence="1" type="ORF">OPT61_g10427</name>
</gene>
<reference evidence="1" key="1">
    <citation type="submission" date="2022-11" db="EMBL/GenBank/DDBJ databases">
        <title>Genome Sequence of Boeremia exigua.</title>
        <authorList>
            <person name="Buettner E."/>
        </authorList>
    </citation>
    <scope>NUCLEOTIDE SEQUENCE</scope>
    <source>
        <strain evidence="1">CU02</strain>
    </source>
</reference>
<dbReference type="EMBL" id="JAPHNI010001685">
    <property type="protein sequence ID" value="KAJ8105032.1"/>
    <property type="molecule type" value="Genomic_DNA"/>
</dbReference>
<evidence type="ECO:0000313" key="2">
    <source>
        <dbReference type="Proteomes" id="UP001153331"/>
    </source>
</evidence>
<sequence>MTRNPFKNSTIVPSLTARLSYRTDLWISGPTVASARVRSPAGISSIVSDMASDSPELRMASPSAQPLLRNHITSDFDISPAKSPVPGKEYSVVKERALEDGDNSDLDSEASLESHPTFWGRCLMAVRRRRPSFPRVDYESGRLPAFERKRRAKKYVWRKRHGAWGCLGMVGFVVFFFGCVHIVNVSLGYLPLIHDDPATFALDWTQPNQASADMASYLLDITRDVTPIPCHSHNDYWRRVPLYDALRWGCTGVEADVWLSTSQDARPQEREHNVPLRHRQQLNRQIRRLRHRTQGNPGSACGLQEQRLADLPLRIQPDLRFT</sequence>
<accession>A0ACC2HPQ4</accession>
<name>A0ACC2HPQ4_9PLEO</name>
<organism evidence="1 2">
    <name type="scientific">Boeremia exigua</name>
    <dbReference type="NCBI Taxonomy" id="749465"/>
    <lineage>
        <taxon>Eukaryota</taxon>
        <taxon>Fungi</taxon>
        <taxon>Dikarya</taxon>
        <taxon>Ascomycota</taxon>
        <taxon>Pezizomycotina</taxon>
        <taxon>Dothideomycetes</taxon>
        <taxon>Pleosporomycetidae</taxon>
        <taxon>Pleosporales</taxon>
        <taxon>Pleosporineae</taxon>
        <taxon>Didymellaceae</taxon>
        <taxon>Boeremia</taxon>
    </lineage>
</organism>
<evidence type="ECO:0000313" key="1">
    <source>
        <dbReference type="EMBL" id="KAJ8105032.1"/>
    </source>
</evidence>
<proteinExistence type="predicted"/>
<comment type="caution">
    <text evidence="1">The sequence shown here is derived from an EMBL/GenBank/DDBJ whole genome shotgun (WGS) entry which is preliminary data.</text>
</comment>
<protein>
    <submittedName>
        <fullName evidence="1">Uncharacterized protein</fullName>
    </submittedName>
</protein>
<dbReference type="Proteomes" id="UP001153331">
    <property type="component" value="Unassembled WGS sequence"/>
</dbReference>
<keyword evidence="2" id="KW-1185">Reference proteome</keyword>